<dbReference type="PRINTS" id="PR00455">
    <property type="entry name" value="HTHTETR"/>
</dbReference>
<proteinExistence type="predicted"/>
<evidence type="ECO:0000256" key="2">
    <source>
        <dbReference type="ARBA" id="ARBA00023125"/>
    </source>
</evidence>
<dbReference type="InterPro" id="IPR023772">
    <property type="entry name" value="DNA-bd_HTH_TetR-type_CS"/>
</dbReference>
<evidence type="ECO:0000259" key="6">
    <source>
        <dbReference type="PROSITE" id="PS50977"/>
    </source>
</evidence>
<dbReference type="Pfam" id="PF14246">
    <property type="entry name" value="TetR_C_7"/>
    <property type="match status" value="1"/>
</dbReference>
<keyword evidence="2 4" id="KW-0238">DNA-binding</keyword>
<dbReference type="Proteomes" id="UP000596063">
    <property type="component" value="Chromosome"/>
</dbReference>
<evidence type="ECO:0000256" key="5">
    <source>
        <dbReference type="SAM" id="MobiDB-lite"/>
    </source>
</evidence>
<feature type="domain" description="HTH tetR-type" evidence="6">
    <location>
        <begin position="25"/>
        <end position="85"/>
    </location>
</feature>
<dbReference type="InterPro" id="IPR009057">
    <property type="entry name" value="Homeodomain-like_sf"/>
</dbReference>
<dbReference type="SUPFAM" id="SSF46689">
    <property type="entry name" value="Homeodomain-like"/>
    <property type="match status" value="1"/>
</dbReference>
<dbReference type="RefSeq" id="WP_198568720.1">
    <property type="nucleotide sequence ID" value="NZ_CP066167.1"/>
</dbReference>
<dbReference type="AlphaFoldDB" id="A0A7T4QYM8"/>
<keyword evidence="3" id="KW-0804">Transcription</keyword>
<feature type="region of interest" description="Disordered" evidence="5">
    <location>
        <begin position="1"/>
        <end position="20"/>
    </location>
</feature>
<feature type="DNA-binding region" description="H-T-H motif" evidence="4">
    <location>
        <begin position="48"/>
        <end position="67"/>
    </location>
</feature>
<dbReference type="Pfam" id="PF00440">
    <property type="entry name" value="TetR_N"/>
    <property type="match status" value="1"/>
</dbReference>
<evidence type="ECO:0000256" key="4">
    <source>
        <dbReference type="PROSITE-ProRule" id="PRU00335"/>
    </source>
</evidence>
<dbReference type="EMBL" id="CP066167">
    <property type="protein sequence ID" value="QQD17218.1"/>
    <property type="molecule type" value="Genomic_DNA"/>
</dbReference>
<keyword evidence="8" id="KW-1185">Reference proteome</keyword>
<dbReference type="PROSITE" id="PS01081">
    <property type="entry name" value="HTH_TETR_1"/>
    <property type="match status" value="1"/>
</dbReference>
<evidence type="ECO:0000313" key="7">
    <source>
        <dbReference type="EMBL" id="QQD17218.1"/>
    </source>
</evidence>
<organism evidence="7 8">
    <name type="scientific">Spongiibacter nanhainus</name>
    <dbReference type="NCBI Taxonomy" id="2794344"/>
    <lineage>
        <taxon>Bacteria</taxon>
        <taxon>Pseudomonadati</taxon>
        <taxon>Pseudomonadota</taxon>
        <taxon>Gammaproteobacteria</taxon>
        <taxon>Cellvibrionales</taxon>
        <taxon>Spongiibacteraceae</taxon>
        <taxon>Spongiibacter</taxon>
    </lineage>
</organism>
<reference evidence="7 8" key="1">
    <citation type="submission" date="2020-12" db="EMBL/GenBank/DDBJ databases">
        <authorList>
            <person name="Shan Y."/>
        </authorList>
    </citation>
    <scope>NUCLEOTIDE SEQUENCE [LARGE SCALE GENOMIC DNA]</scope>
    <source>
        <strain evidence="8">csc3.9</strain>
    </source>
</reference>
<protein>
    <submittedName>
        <fullName evidence="7">TetR/AcrR family transcriptional regulator</fullName>
    </submittedName>
</protein>
<dbReference type="PANTHER" id="PTHR47506">
    <property type="entry name" value="TRANSCRIPTIONAL REGULATORY PROTEIN"/>
    <property type="match status" value="1"/>
</dbReference>
<sequence>MPKPSVKSSPAPLRGRGRPSSKVAAELEEHILNVALNEFLQHGYGGSSLSNIISSAGISKTTLYSRFASKSELFSAVLQLQIDSLAPEAILPVKARSYSIEKGLTAYAEHMLRRSLQPDMVGINRLMQSEAARFPELGIAASDRTQRGIKRIAEFIEQCATADSLPCRNPESVAEVFIYMIRGWYMNILLTGRKVSPAARKKWIKQSIHVLLSSRDEW</sequence>
<dbReference type="PROSITE" id="PS50977">
    <property type="entry name" value="HTH_TETR_2"/>
    <property type="match status" value="1"/>
</dbReference>
<dbReference type="PANTHER" id="PTHR47506:SF6">
    <property type="entry name" value="HTH-TYPE TRANSCRIPTIONAL REPRESSOR NEMR"/>
    <property type="match status" value="1"/>
</dbReference>
<dbReference type="SUPFAM" id="SSF48498">
    <property type="entry name" value="Tetracyclin repressor-like, C-terminal domain"/>
    <property type="match status" value="1"/>
</dbReference>
<dbReference type="InterPro" id="IPR039536">
    <property type="entry name" value="TetR_C_Proteobacteria"/>
</dbReference>
<evidence type="ECO:0000256" key="3">
    <source>
        <dbReference type="ARBA" id="ARBA00023163"/>
    </source>
</evidence>
<dbReference type="Gene3D" id="1.10.10.60">
    <property type="entry name" value="Homeodomain-like"/>
    <property type="match status" value="1"/>
</dbReference>
<dbReference type="InterPro" id="IPR036271">
    <property type="entry name" value="Tet_transcr_reg_TetR-rel_C_sf"/>
</dbReference>
<evidence type="ECO:0000313" key="8">
    <source>
        <dbReference type="Proteomes" id="UP000596063"/>
    </source>
</evidence>
<dbReference type="InterPro" id="IPR001647">
    <property type="entry name" value="HTH_TetR"/>
</dbReference>
<keyword evidence="1" id="KW-0805">Transcription regulation</keyword>
<evidence type="ECO:0000256" key="1">
    <source>
        <dbReference type="ARBA" id="ARBA00023015"/>
    </source>
</evidence>
<dbReference type="GO" id="GO:0003677">
    <property type="term" value="F:DNA binding"/>
    <property type="evidence" value="ECO:0007669"/>
    <property type="project" value="UniProtKB-UniRule"/>
</dbReference>
<dbReference type="Gene3D" id="1.10.357.10">
    <property type="entry name" value="Tetracycline Repressor, domain 2"/>
    <property type="match status" value="1"/>
</dbReference>
<accession>A0A7T4QYM8</accession>
<gene>
    <name evidence="7" type="ORF">I6N98_12695</name>
</gene>
<dbReference type="KEGG" id="snan:I6N98_12695"/>
<name>A0A7T4QYM8_9GAMM</name>